<evidence type="ECO:0000313" key="2">
    <source>
        <dbReference type="Proteomes" id="UP000323930"/>
    </source>
</evidence>
<evidence type="ECO:0000313" key="1">
    <source>
        <dbReference type="EMBL" id="TYA78750.1"/>
    </source>
</evidence>
<organism evidence="1 2">
    <name type="scientific">Seonamhaeicola marinus</name>
    <dbReference type="NCBI Taxonomy" id="1912246"/>
    <lineage>
        <taxon>Bacteria</taxon>
        <taxon>Pseudomonadati</taxon>
        <taxon>Bacteroidota</taxon>
        <taxon>Flavobacteriia</taxon>
        <taxon>Flavobacteriales</taxon>
        <taxon>Flavobacteriaceae</taxon>
    </lineage>
</organism>
<evidence type="ECO:0008006" key="3">
    <source>
        <dbReference type="Google" id="ProtNLM"/>
    </source>
</evidence>
<gene>
    <name evidence="1" type="ORF">FUA24_10385</name>
</gene>
<dbReference type="SUPFAM" id="SSF52833">
    <property type="entry name" value="Thioredoxin-like"/>
    <property type="match status" value="1"/>
</dbReference>
<dbReference type="EMBL" id="VSDQ01000577">
    <property type="protein sequence ID" value="TYA78750.1"/>
    <property type="molecule type" value="Genomic_DNA"/>
</dbReference>
<keyword evidence="2" id="KW-1185">Reference proteome</keyword>
<name>A0A5D0I7B1_9FLAO</name>
<dbReference type="AlphaFoldDB" id="A0A5D0I7B1"/>
<sequence length="470" mass="55425">MKLYLFSFLSLILCFGCNTSENKISHAYFGGEIINPSSKYVILTNDEHKADTIRLDGRNRFIFKIDSLKEGMHSFKHGGEYQSILIEAYDSILLRLNTLEFDESLVYTGQGSKKNNYFINEFLENEKEEKHILKLCQLNAGDYKNHIDSLQNSKLKTLERFSDKYEVTPLFNKIAQANINFHYNSCKEVYPLMHHGKFKGAFLKSLPANFYSYRKNINYNDEFFKNYHNYHIFLRHHFNTLSLERYSEKNKNKVFNWGSLGYNIDKLQLIDSLVTHPDIKNELLYHFTIKYLSFSKNAKDSDVVLNSYLDKTTNEKAKLLMTNYSNSIKKLQNGATFPSFDVVDFDNNIFDIYALIKQPTVITFWSHKYYEHFKKSYKKIKSLEEKYPNVTFININIDDYGYEKPKQTLKDCKFNCDNQYLFKTPEESKKTLAIYPMTKTIIIDENQKIVSSNTNMFAMHFEKQLSKLKK</sequence>
<proteinExistence type="predicted"/>
<dbReference type="RefSeq" id="WP_148542065.1">
    <property type="nucleotide sequence ID" value="NZ_VSDQ01000577.1"/>
</dbReference>
<dbReference type="OrthoDB" id="1146847at2"/>
<comment type="caution">
    <text evidence="1">The sequence shown here is derived from an EMBL/GenBank/DDBJ whole genome shotgun (WGS) entry which is preliminary data.</text>
</comment>
<accession>A0A5D0I7B1</accession>
<dbReference type="Proteomes" id="UP000323930">
    <property type="component" value="Unassembled WGS sequence"/>
</dbReference>
<dbReference type="InterPro" id="IPR036249">
    <property type="entry name" value="Thioredoxin-like_sf"/>
</dbReference>
<protein>
    <recommendedName>
        <fullName evidence="3">Thioredoxin domain-containing protein</fullName>
    </recommendedName>
</protein>
<reference evidence="1 2" key="1">
    <citation type="submission" date="2019-08" db="EMBL/GenBank/DDBJ databases">
        <title>Seonamhaeicola sediminis sp. nov., isolated from marine sediment.</title>
        <authorList>
            <person name="Cao W.R."/>
        </authorList>
    </citation>
    <scope>NUCLEOTIDE SEQUENCE [LARGE SCALE GENOMIC DNA]</scope>
    <source>
        <strain evidence="1 2">B011</strain>
    </source>
</reference>
<dbReference type="Gene3D" id="3.40.30.10">
    <property type="entry name" value="Glutaredoxin"/>
    <property type="match status" value="1"/>
</dbReference>